<proteinExistence type="inferred from homology"/>
<evidence type="ECO:0000313" key="4">
    <source>
        <dbReference type="Proteomes" id="UP000005104"/>
    </source>
</evidence>
<dbReference type="STRING" id="768710.DesyoDRAFT_0313"/>
<dbReference type="SUPFAM" id="SSF89957">
    <property type="entry name" value="MTH1187/YkoF-like"/>
    <property type="match status" value="1"/>
</dbReference>
<dbReference type="PANTHER" id="PTHR33777">
    <property type="entry name" value="UPF0045 PROTEIN ECM15"/>
    <property type="match status" value="1"/>
</dbReference>
<feature type="domain" description="Thiamine-binding protein" evidence="2">
    <location>
        <begin position="37"/>
        <end position="127"/>
    </location>
</feature>
<dbReference type="PANTHER" id="PTHR33777:SF1">
    <property type="entry name" value="UPF0045 PROTEIN ECM15"/>
    <property type="match status" value="1"/>
</dbReference>
<dbReference type="Pfam" id="PF01910">
    <property type="entry name" value="Thiamine_BP"/>
    <property type="match status" value="1"/>
</dbReference>
<sequence>MHRVPVYCMSKNLLLLEVFYFYDYIEGEKKQMINASVAIQVLPAVEGEEILRVVDKVIAYLKSTGLNMFVGPFETTIEGEFEQLMDIVKRCQLICIEEGAPSVMSYVKISYKPGGGIWTIDEKVTKHHQ</sequence>
<protein>
    <recommendedName>
        <fullName evidence="2">Thiamine-binding protein domain-containing protein</fullName>
    </recommendedName>
</protein>
<evidence type="ECO:0000259" key="2">
    <source>
        <dbReference type="Pfam" id="PF01910"/>
    </source>
</evidence>
<dbReference type="Proteomes" id="UP000005104">
    <property type="component" value="Chromosome"/>
</dbReference>
<gene>
    <name evidence="3" type="ORF">DesyoDRAFT_0313</name>
</gene>
<comment type="similarity">
    <text evidence="1">Belongs to the UPF0045 family.</text>
</comment>
<reference evidence="3 4" key="1">
    <citation type="submission" date="2011-11" db="EMBL/GenBank/DDBJ databases">
        <title>The Noncontiguous Finished genome of Desulfosporosinus youngiae DSM 17734.</title>
        <authorList>
            <consortium name="US DOE Joint Genome Institute (JGI-PGF)"/>
            <person name="Lucas S."/>
            <person name="Han J."/>
            <person name="Lapidus A."/>
            <person name="Cheng J.-F."/>
            <person name="Goodwin L."/>
            <person name="Pitluck S."/>
            <person name="Peters L."/>
            <person name="Ovchinnikova G."/>
            <person name="Lu M."/>
            <person name="Land M.L."/>
            <person name="Hauser L."/>
            <person name="Pester M."/>
            <person name="Spring S."/>
            <person name="Ollivier B."/>
            <person name="Rattei T."/>
            <person name="Klenk H.-P."/>
            <person name="Wagner M."/>
            <person name="Loy A."/>
            <person name="Woyke T.J."/>
        </authorList>
    </citation>
    <scope>NUCLEOTIDE SEQUENCE [LARGE SCALE GENOMIC DNA]</scope>
    <source>
        <strain evidence="3 4">DSM 17734</strain>
    </source>
</reference>
<keyword evidence="4" id="KW-1185">Reference proteome</keyword>
<organism evidence="3 4">
    <name type="scientific">Desulfosporosinus youngiae DSM 17734</name>
    <dbReference type="NCBI Taxonomy" id="768710"/>
    <lineage>
        <taxon>Bacteria</taxon>
        <taxon>Bacillati</taxon>
        <taxon>Bacillota</taxon>
        <taxon>Clostridia</taxon>
        <taxon>Eubacteriales</taxon>
        <taxon>Desulfitobacteriaceae</taxon>
        <taxon>Desulfosporosinus</taxon>
    </lineage>
</organism>
<dbReference type="InterPro" id="IPR051614">
    <property type="entry name" value="UPF0045_domain"/>
</dbReference>
<evidence type="ECO:0000256" key="1">
    <source>
        <dbReference type="ARBA" id="ARBA00010272"/>
    </source>
</evidence>
<dbReference type="Gene3D" id="3.30.70.930">
    <property type="match status" value="1"/>
</dbReference>
<accession>H5XRX1</accession>
<dbReference type="InterPro" id="IPR002767">
    <property type="entry name" value="Thiamine_BP"/>
</dbReference>
<dbReference type="eggNOG" id="COG0011">
    <property type="taxonomic scope" value="Bacteria"/>
</dbReference>
<dbReference type="HOGENOM" id="CLU_137479_2_0_9"/>
<dbReference type="AlphaFoldDB" id="H5XRX1"/>
<dbReference type="GO" id="GO:0005829">
    <property type="term" value="C:cytosol"/>
    <property type="evidence" value="ECO:0007669"/>
    <property type="project" value="TreeGrafter"/>
</dbReference>
<evidence type="ECO:0000313" key="3">
    <source>
        <dbReference type="EMBL" id="EHQ87508.1"/>
    </source>
</evidence>
<dbReference type="InterPro" id="IPR029756">
    <property type="entry name" value="MTH1187/YkoF-like"/>
</dbReference>
<name>H5XRX1_9FIRM</name>
<dbReference type="EMBL" id="CM001441">
    <property type="protein sequence ID" value="EHQ87508.1"/>
    <property type="molecule type" value="Genomic_DNA"/>
</dbReference>